<evidence type="ECO:0000313" key="4">
    <source>
        <dbReference type="Proteomes" id="UP000758155"/>
    </source>
</evidence>
<feature type="region of interest" description="Disordered" evidence="1">
    <location>
        <begin position="50"/>
        <end position="97"/>
    </location>
</feature>
<feature type="region of interest" description="Disordered" evidence="1">
    <location>
        <begin position="1"/>
        <end position="27"/>
    </location>
</feature>
<feature type="compositionally biased region" description="Polar residues" evidence="1">
    <location>
        <begin position="77"/>
        <end position="94"/>
    </location>
</feature>
<feature type="region of interest" description="Disordered" evidence="1">
    <location>
        <begin position="125"/>
        <end position="149"/>
    </location>
</feature>
<protein>
    <recommendedName>
        <fullName evidence="2">BZIP domain-containing protein</fullName>
    </recommendedName>
</protein>
<feature type="compositionally biased region" description="Polar residues" evidence="1">
    <location>
        <begin position="125"/>
        <end position="139"/>
    </location>
</feature>
<feature type="compositionally biased region" description="Basic and acidic residues" evidence="1">
    <location>
        <begin position="1"/>
        <end position="10"/>
    </location>
</feature>
<sequence>MPGSTRREQNRIAQRNFRQRKIEKAQKTERELEAVQAMYNALLQQHEALKAVQAAPESEPREASGGVPDHDARHRGQSYSVVSAQSEQEMQLQESVSALSSLPSLPSLPSVQSLHSEQLEQWVQSVRAAQSAPADQQARSAEAEQPAPTEQTVELFDFTKDFESSLLPVQADSSLALTPVGDGFQCGDSFAVVPKAADVGTSDLSWDEVSAPPHQSTRAALACEPAVDRSPPFPAPPADVQTSLCWPSASGCAATSAWPDLPDLPEIVTWNGQQCGEPCNALSAPPPPPPPRALAPSFDCGLASDFASSGLRFNMVDAVLQAGAMQERLAYYELEAAKMRASQWTLGQIQVG</sequence>
<comment type="caution">
    <text evidence="3">The sequence shown here is derived from an EMBL/GenBank/DDBJ whole genome shotgun (WGS) entry which is preliminary data.</text>
</comment>
<dbReference type="InterPro" id="IPR004827">
    <property type="entry name" value="bZIP"/>
</dbReference>
<evidence type="ECO:0000259" key="2">
    <source>
        <dbReference type="PROSITE" id="PS00036"/>
    </source>
</evidence>
<dbReference type="CDD" id="cd14688">
    <property type="entry name" value="bZIP_YAP"/>
    <property type="match status" value="1"/>
</dbReference>
<dbReference type="PROSITE" id="PS00036">
    <property type="entry name" value="BZIP_BASIC"/>
    <property type="match status" value="1"/>
</dbReference>
<dbReference type="Gene3D" id="1.20.5.170">
    <property type="match status" value="1"/>
</dbReference>
<dbReference type="EMBL" id="SWKV01000417">
    <property type="protein sequence ID" value="KAF3027216.1"/>
    <property type="molecule type" value="Genomic_DNA"/>
</dbReference>
<feature type="domain" description="BZIP" evidence="2">
    <location>
        <begin position="6"/>
        <end position="20"/>
    </location>
</feature>
<dbReference type="AlphaFoldDB" id="A0A9P5BUB0"/>
<organism evidence="3 4">
    <name type="scientific">Didymella heteroderae</name>
    <dbReference type="NCBI Taxonomy" id="1769908"/>
    <lineage>
        <taxon>Eukaryota</taxon>
        <taxon>Fungi</taxon>
        <taxon>Dikarya</taxon>
        <taxon>Ascomycota</taxon>
        <taxon>Pezizomycotina</taxon>
        <taxon>Dothideomycetes</taxon>
        <taxon>Pleosporomycetidae</taxon>
        <taxon>Pleosporales</taxon>
        <taxon>Pleosporineae</taxon>
        <taxon>Didymellaceae</taxon>
        <taxon>Didymella</taxon>
    </lineage>
</organism>
<feature type="compositionally biased region" description="Basic and acidic residues" evidence="1">
    <location>
        <begin position="58"/>
        <end position="74"/>
    </location>
</feature>
<name>A0A9P5BUB0_9PLEO</name>
<evidence type="ECO:0000313" key="3">
    <source>
        <dbReference type="EMBL" id="KAF3027216.1"/>
    </source>
</evidence>
<dbReference type="Proteomes" id="UP000758155">
    <property type="component" value="Unassembled WGS sequence"/>
</dbReference>
<evidence type="ECO:0000256" key="1">
    <source>
        <dbReference type="SAM" id="MobiDB-lite"/>
    </source>
</evidence>
<accession>A0A9P5BUB0</accession>
<proteinExistence type="predicted"/>
<dbReference type="InterPro" id="IPR046347">
    <property type="entry name" value="bZIP_sf"/>
</dbReference>
<dbReference type="SUPFAM" id="SSF57959">
    <property type="entry name" value="Leucine zipper domain"/>
    <property type="match status" value="1"/>
</dbReference>
<gene>
    <name evidence="3" type="ORF">E8E12_000231</name>
</gene>
<dbReference type="OrthoDB" id="10326299at2759"/>
<keyword evidence="4" id="KW-1185">Reference proteome</keyword>
<reference evidence="3" key="1">
    <citation type="submission" date="2019-04" db="EMBL/GenBank/DDBJ databases">
        <title>Sequencing of skin fungus with MAO and IRED activity.</title>
        <authorList>
            <person name="Marsaioli A.J."/>
            <person name="Bonatto J.M.C."/>
            <person name="Reis Junior O."/>
        </authorList>
    </citation>
    <scope>NUCLEOTIDE SEQUENCE</scope>
    <source>
        <strain evidence="3">28M1</strain>
    </source>
</reference>
<dbReference type="GO" id="GO:0003700">
    <property type="term" value="F:DNA-binding transcription factor activity"/>
    <property type="evidence" value="ECO:0007669"/>
    <property type="project" value="InterPro"/>
</dbReference>